<dbReference type="GO" id="GO:1903013">
    <property type="term" value="P:response to differentiation-inducing factor 1"/>
    <property type="evidence" value="ECO:0007669"/>
    <property type="project" value="TreeGrafter"/>
</dbReference>
<feature type="region of interest" description="Disordered" evidence="6">
    <location>
        <begin position="128"/>
        <end position="156"/>
    </location>
</feature>
<dbReference type="InterPro" id="IPR004166">
    <property type="entry name" value="a-kinase_dom"/>
</dbReference>
<sequence length="1247" mass="138522">MSTPKERVCSQKKERAFRRMLFFKAELSIKRAVATARVLADGGAAPAKIRVNMAGPLQTLKSRLLTIKVVRVLSMPRRQPLGMVLNEVIAADTMWSEQEPVVDMDMNGHASLTPFDSLHTLPSLSSAMALSPSTPRRLRKRHMTKGVPSVESPSRARRSIAFPEKATTTMMAHTKVRPTHYSSTIQPTQNFVVQEYRIVLDPMDFQPVLLQKSTHPFEVNVYQRPFARGSTKQAFKMRLKADEGIAYAYTAKELFRDETGDTPSYLGNKDHLLQELARVEQARDILAAFQESWPCLTALEVTDSSLYEVVLPPDMGRSWLVEPYISSDSPRKFSGTDAAGAHAATDAAGATVDCLAHFSYLHTQGTLVLVDLQDTHVSRVHCSLCRNSTNKDNRQLSESGLGDLGQNGLDNFIAQHSCGTMCESLALKDMTEMDSPSPTKSLGSVQTRPLLYQSTGGQITELRRNSDGAFKPAETSMGLSHRGVEEAAVAPQLQTIGLFILPDNMTLAPAEVVTVTNKSRLIKLSWPAKMLSVDPANADTLPLSQQLRPWAHEAAKILCGIVPHSLMHEGARILGGLGRSRTRGSKAECESEWVQERQTDIYSHEQDAIVDWLSHDVQPECTKLVPDISTEYLRDLCTGPGLVLGGLAVAMCLLDRQDPTLDLTSMYEHKARLLRQPRPQILEAYSRDILTILAVAFPISTSFARAMVSTRAKHTQRATPGVSSTIGESPKAVGAERKGRSATRPSPSPSASTLSSSALMKHFFMRLHNRSQYEPSDDLPGYAADVISNMERELVGFWSTIKGSAEKRQTLSALVKQPTTGRYDSVKHCALGIRYCQFMSVLRDRTFWAFEDLPPPAQNRFPADLDIPTTYFPTGHTGRTKCYLDVVNKFCEHVNEFFNYYTAHDDLRSPSSSSETDIDAIINMTENMYLNEHGIPKLPADDQPTPSSGRKVNRRKARPLSTGHKPSDVLRPLMMAMFLSPTVMFMRQNLMENDLSLHVAAESHVKHGAQYPVNPEDDSAWAFLHLEHSRHTIRGGPKAILRVVVEHLYPVLKIPFQPPMPFAESYMSTVSNDVPSRSSSIQSSDEDAALSESSSPASPPSSFHNAPRTTSRNWMSSAADDCHLINIPVGFPQYVESDATVGLGLCRSYPRSAMTFFPWMKWTAKSWAEVISGLEGRNVWQDSGLMTPFATWLAFMKYCLRGTGSKYWTIMRDFASFDLKNVPADLWQQALSIESGYRKKRGYATPK</sequence>
<evidence type="ECO:0000256" key="5">
    <source>
        <dbReference type="ARBA" id="ARBA00022840"/>
    </source>
</evidence>
<feature type="region of interest" description="Disordered" evidence="6">
    <location>
        <begin position="1073"/>
        <end position="1110"/>
    </location>
</feature>
<dbReference type="Pfam" id="PF02816">
    <property type="entry name" value="Alpha_kinase"/>
    <property type="match status" value="1"/>
</dbReference>
<evidence type="ECO:0000313" key="9">
    <source>
        <dbReference type="Proteomes" id="UP000076842"/>
    </source>
</evidence>
<proteinExistence type="predicted"/>
<dbReference type="PROSITE" id="PS51158">
    <property type="entry name" value="ALPHA_KINASE"/>
    <property type="match status" value="1"/>
</dbReference>
<reference evidence="8 9" key="1">
    <citation type="journal article" date="2016" name="Mol. Biol. Evol.">
        <title>Comparative Genomics of Early-Diverging Mushroom-Forming Fungi Provides Insights into the Origins of Lignocellulose Decay Capabilities.</title>
        <authorList>
            <person name="Nagy L.G."/>
            <person name="Riley R."/>
            <person name="Tritt A."/>
            <person name="Adam C."/>
            <person name="Daum C."/>
            <person name="Floudas D."/>
            <person name="Sun H."/>
            <person name="Yadav J.S."/>
            <person name="Pangilinan J."/>
            <person name="Larsson K.H."/>
            <person name="Matsuura K."/>
            <person name="Barry K."/>
            <person name="Labutti K."/>
            <person name="Kuo R."/>
            <person name="Ohm R.A."/>
            <person name="Bhattacharya S.S."/>
            <person name="Shirouzu T."/>
            <person name="Yoshinaga Y."/>
            <person name="Martin F.M."/>
            <person name="Grigoriev I.V."/>
            <person name="Hibbett D.S."/>
        </authorList>
    </citation>
    <scope>NUCLEOTIDE SEQUENCE [LARGE SCALE GENOMIC DNA]</scope>
    <source>
        <strain evidence="8 9">HHB12733</strain>
    </source>
</reference>
<dbReference type="GO" id="GO:0031037">
    <property type="term" value="P:myosin II filament disassembly"/>
    <property type="evidence" value="ECO:0007669"/>
    <property type="project" value="TreeGrafter"/>
</dbReference>
<dbReference type="InParanoid" id="A0A165DNP3"/>
<dbReference type="GO" id="GO:0004674">
    <property type="term" value="F:protein serine/threonine kinase activity"/>
    <property type="evidence" value="ECO:0007669"/>
    <property type="project" value="UniProtKB-KW"/>
</dbReference>
<evidence type="ECO:0000256" key="6">
    <source>
        <dbReference type="SAM" id="MobiDB-lite"/>
    </source>
</evidence>
<dbReference type="CDD" id="cd04515">
    <property type="entry name" value="Alpha_kinase"/>
    <property type="match status" value="1"/>
</dbReference>
<feature type="compositionally biased region" description="Low complexity" evidence="6">
    <location>
        <begin position="742"/>
        <end position="754"/>
    </location>
</feature>
<feature type="domain" description="Alpha-type protein kinase" evidence="7">
    <location>
        <begin position="201"/>
        <end position="430"/>
    </location>
</feature>
<dbReference type="InterPro" id="IPR011009">
    <property type="entry name" value="Kinase-like_dom_sf"/>
</dbReference>
<keyword evidence="2" id="KW-0808">Transferase</keyword>
<evidence type="ECO:0000259" key="7">
    <source>
        <dbReference type="PROSITE" id="PS51158"/>
    </source>
</evidence>
<dbReference type="PANTHER" id="PTHR45992:SF2">
    <property type="entry name" value="EUKARYOTIC ELONGATION FACTOR 2 KINASE"/>
    <property type="match status" value="1"/>
</dbReference>
<evidence type="ECO:0000256" key="2">
    <source>
        <dbReference type="ARBA" id="ARBA00022679"/>
    </source>
</evidence>
<organism evidence="8 9">
    <name type="scientific">Calocera cornea HHB12733</name>
    <dbReference type="NCBI Taxonomy" id="1353952"/>
    <lineage>
        <taxon>Eukaryota</taxon>
        <taxon>Fungi</taxon>
        <taxon>Dikarya</taxon>
        <taxon>Basidiomycota</taxon>
        <taxon>Agaricomycotina</taxon>
        <taxon>Dacrymycetes</taxon>
        <taxon>Dacrymycetales</taxon>
        <taxon>Dacrymycetaceae</taxon>
        <taxon>Calocera</taxon>
    </lineage>
</organism>
<keyword evidence="9" id="KW-1185">Reference proteome</keyword>
<dbReference type="Proteomes" id="UP000076842">
    <property type="component" value="Unassembled WGS sequence"/>
</dbReference>
<feature type="region of interest" description="Disordered" evidence="6">
    <location>
        <begin position="714"/>
        <end position="754"/>
    </location>
</feature>
<dbReference type="SUPFAM" id="SSF56112">
    <property type="entry name" value="Protein kinase-like (PK-like)"/>
    <property type="match status" value="1"/>
</dbReference>
<dbReference type="InterPro" id="IPR051852">
    <property type="entry name" value="Alpha-type_PK"/>
</dbReference>
<feature type="region of interest" description="Disordered" evidence="6">
    <location>
        <begin position="936"/>
        <end position="965"/>
    </location>
</feature>
<dbReference type="SMART" id="SM00811">
    <property type="entry name" value="Alpha_kinase"/>
    <property type="match status" value="1"/>
</dbReference>
<feature type="compositionally biased region" description="Low complexity" evidence="6">
    <location>
        <begin position="1090"/>
        <end position="1102"/>
    </location>
</feature>
<evidence type="ECO:0000256" key="3">
    <source>
        <dbReference type="ARBA" id="ARBA00022741"/>
    </source>
</evidence>
<dbReference type="STRING" id="1353952.A0A165DNP3"/>
<protein>
    <recommendedName>
        <fullName evidence="7">Alpha-type protein kinase domain-containing protein</fullName>
    </recommendedName>
</protein>
<keyword evidence="4" id="KW-0418">Kinase</keyword>
<evidence type="ECO:0000256" key="4">
    <source>
        <dbReference type="ARBA" id="ARBA00022777"/>
    </source>
</evidence>
<dbReference type="Gene3D" id="3.20.200.10">
    <property type="entry name" value="MHCK/EF2 kinase"/>
    <property type="match status" value="1"/>
</dbReference>
<dbReference type="PANTHER" id="PTHR45992">
    <property type="entry name" value="EUKARYOTIC ELONGATION FACTOR 2 KINASE-RELATED"/>
    <property type="match status" value="1"/>
</dbReference>
<dbReference type="OrthoDB" id="301415at2759"/>
<keyword evidence="3" id="KW-0547">Nucleotide-binding</keyword>
<keyword evidence="1" id="KW-0723">Serine/threonine-protein kinase</keyword>
<dbReference type="AlphaFoldDB" id="A0A165DNP3"/>
<evidence type="ECO:0000313" key="8">
    <source>
        <dbReference type="EMBL" id="KZT53196.1"/>
    </source>
</evidence>
<evidence type="ECO:0000256" key="1">
    <source>
        <dbReference type="ARBA" id="ARBA00022527"/>
    </source>
</evidence>
<accession>A0A165DNP3</accession>
<name>A0A165DNP3_9BASI</name>
<gene>
    <name evidence="8" type="ORF">CALCODRAFT_529504</name>
</gene>
<dbReference type="GO" id="GO:0005524">
    <property type="term" value="F:ATP binding"/>
    <property type="evidence" value="ECO:0007669"/>
    <property type="project" value="UniProtKB-KW"/>
</dbReference>
<keyword evidence="5" id="KW-0067">ATP-binding</keyword>
<feature type="compositionally biased region" description="Polar residues" evidence="6">
    <location>
        <begin position="717"/>
        <end position="727"/>
    </location>
</feature>
<dbReference type="EMBL" id="KV424043">
    <property type="protein sequence ID" value="KZT53196.1"/>
    <property type="molecule type" value="Genomic_DNA"/>
</dbReference>